<reference evidence="1" key="1">
    <citation type="submission" date="2019-02" db="EMBL/GenBank/DDBJ databases">
        <title>Draft genome of the type strain Pelomonas aquatica CCUG 52575T.</title>
        <authorList>
            <person name="Gomila M."/>
            <person name="Lalucat J."/>
        </authorList>
    </citation>
    <scope>NUCLEOTIDE SEQUENCE</scope>
    <source>
        <strain evidence="1">CCUG 52575</strain>
    </source>
</reference>
<gene>
    <name evidence="1" type="ORF">EXJ73_15390</name>
</gene>
<dbReference type="EMBL" id="SGUG01000022">
    <property type="protein sequence ID" value="MDG0863846.1"/>
    <property type="molecule type" value="Genomic_DNA"/>
</dbReference>
<dbReference type="Proteomes" id="UP001152766">
    <property type="component" value="Unassembled WGS sequence"/>
</dbReference>
<dbReference type="GO" id="GO:0016491">
    <property type="term" value="F:oxidoreductase activity"/>
    <property type="evidence" value="ECO:0007669"/>
    <property type="project" value="InterPro"/>
</dbReference>
<comment type="caution">
    <text evidence="1">The sequence shown here is derived from an EMBL/GenBank/DDBJ whole genome shotgun (WGS) entry which is preliminary data.</text>
</comment>
<evidence type="ECO:0000313" key="2">
    <source>
        <dbReference type="Proteomes" id="UP001152766"/>
    </source>
</evidence>
<dbReference type="InterPro" id="IPR000415">
    <property type="entry name" value="Nitroreductase-like"/>
</dbReference>
<accession>A0A9X4R5M4</accession>
<keyword evidence="2" id="KW-1185">Reference proteome</keyword>
<sequence length="364" mass="40746">MELSDSIGQILDKARWAPSGDNTQPWRFEVTQPDQVVVHGFDTREHCVYDLDGHPSQISLGALLETISIAASTHRLAVDARHVAGTPEARPQFEVNFRQSETVEPSPLAAAIERRSVQRRALSTRPLTASERLQLAEAVGPDYRVQWLEGLGIRARAAKLMFHSAKLRLTIREAYEVHRDIIEWHAQFSKDKVPDQALGASPLTLLMMRRVMKSWGRVQTFNRFLAGTWAPRIELDLIPGLACAAHFVICAKTPAMTPDDYVAAGRVTQRFWLTATLLGLQLQPEVTPLIFARYARNRLPFSESPDSMLHAEHIAARLTALLGRENTEHAVFMGRVGEGPAAKARSTRLDLADLAYRQDRMPSH</sequence>
<name>A0A9X4R5M4_9BURK</name>
<dbReference type="Gene3D" id="3.40.109.10">
    <property type="entry name" value="NADH Oxidase"/>
    <property type="match status" value="2"/>
</dbReference>
<proteinExistence type="predicted"/>
<evidence type="ECO:0000313" key="1">
    <source>
        <dbReference type="EMBL" id="MDG0863846.1"/>
    </source>
</evidence>
<dbReference type="SUPFAM" id="SSF55469">
    <property type="entry name" value="FMN-dependent nitroreductase-like"/>
    <property type="match status" value="1"/>
</dbReference>
<protein>
    <submittedName>
        <fullName evidence="1">Molybdopterin biosynthesis protein MoeY</fullName>
    </submittedName>
</protein>
<dbReference type="RefSeq" id="WP_268154592.1">
    <property type="nucleotide sequence ID" value="NZ_JAPPUW010000041.1"/>
</dbReference>
<dbReference type="AlphaFoldDB" id="A0A9X4R5M4"/>
<organism evidence="1 2">
    <name type="scientific">Pelomonas aquatica</name>
    <dbReference type="NCBI Taxonomy" id="431058"/>
    <lineage>
        <taxon>Bacteria</taxon>
        <taxon>Pseudomonadati</taxon>
        <taxon>Pseudomonadota</taxon>
        <taxon>Betaproteobacteria</taxon>
        <taxon>Burkholderiales</taxon>
        <taxon>Sphaerotilaceae</taxon>
        <taxon>Roseateles</taxon>
    </lineage>
</organism>